<dbReference type="GeneID" id="69553142"/>
<accession>A0A7T4DP91</accession>
<name>A0A7T4DP91_AERJA</name>
<dbReference type="Proteomes" id="UP000595481">
    <property type="component" value="Chromosome"/>
</dbReference>
<dbReference type="EMBL" id="CP066092">
    <property type="protein sequence ID" value="QQB19326.1"/>
    <property type="molecule type" value="Genomic_DNA"/>
</dbReference>
<keyword evidence="2" id="KW-1185">Reference proteome</keyword>
<proteinExistence type="predicted"/>
<evidence type="ECO:0000313" key="1">
    <source>
        <dbReference type="EMBL" id="QQB19326.1"/>
    </source>
</evidence>
<gene>
    <name evidence="1" type="ORF">I6H43_17665</name>
</gene>
<evidence type="ECO:0000313" key="2">
    <source>
        <dbReference type="Proteomes" id="UP000595481"/>
    </source>
</evidence>
<dbReference type="RefSeq" id="WP_156128726.1">
    <property type="nucleotide sequence ID" value="NZ_CAWMFX010000027.1"/>
</dbReference>
<protein>
    <submittedName>
        <fullName evidence="1">Uncharacterized protein</fullName>
    </submittedName>
</protein>
<organism evidence="1 2">
    <name type="scientific">Aeromonas jandaei</name>
    <dbReference type="NCBI Taxonomy" id="650"/>
    <lineage>
        <taxon>Bacteria</taxon>
        <taxon>Pseudomonadati</taxon>
        <taxon>Pseudomonadota</taxon>
        <taxon>Gammaproteobacteria</taxon>
        <taxon>Aeromonadales</taxon>
        <taxon>Aeromonadaceae</taxon>
        <taxon>Aeromonas</taxon>
    </lineage>
</organism>
<reference evidence="1 2" key="1">
    <citation type="submission" date="2020-12" db="EMBL/GenBank/DDBJ databases">
        <title>FDA dAtabase for Regulatory Grade micrObial Sequences (FDA-ARGOS): Supporting development and validation of Infectious Disease Dx tests.</title>
        <authorList>
            <person name="Sproer C."/>
            <person name="Gronow S."/>
            <person name="Severitt S."/>
            <person name="Schroder I."/>
            <person name="Tallon L."/>
            <person name="Sadzewicz L."/>
            <person name="Zhao X."/>
            <person name="Boylan J."/>
            <person name="Ott S."/>
            <person name="Bowen H."/>
            <person name="Vavikolanu K."/>
            <person name="Mehta A."/>
            <person name="Aluvathingal J."/>
            <person name="Nadendla S."/>
            <person name="Lowell S."/>
            <person name="Myers T."/>
            <person name="Yan Y."/>
            <person name="Sichtig H."/>
        </authorList>
    </citation>
    <scope>NUCLEOTIDE SEQUENCE [LARGE SCALE GENOMIC DNA]</scope>
    <source>
        <strain evidence="1 2">FDAARGOS_986</strain>
    </source>
</reference>
<sequence>MDMKDAAELRAKWDGSPCEHANLAKEFYSGSPTGDYVCTKCGSTGWGKDWATKEVKESHRS</sequence>